<proteinExistence type="predicted"/>
<reference evidence="1" key="1">
    <citation type="submission" date="2023-04" db="EMBL/GenBank/DDBJ databases">
        <title>Draft Genome sequencing of Naganishia species isolated from polar environments using Oxford Nanopore Technology.</title>
        <authorList>
            <person name="Leo P."/>
            <person name="Venkateswaran K."/>
        </authorList>
    </citation>
    <scope>NUCLEOTIDE SEQUENCE</scope>
    <source>
        <strain evidence="1">MNA-CCFEE 5261</strain>
    </source>
</reference>
<dbReference type="EMBL" id="JASBWR010000056">
    <property type="protein sequence ID" value="KAJ9101615.1"/>
    <property type="molecule type" value="Genomic_DNA"/>
</dbReference>
<protein>
    <submittedName>
        <fullName evidence="1">Uncharacterized protein</fullName>
    </submittedName>
</protein>
<accession>A0ACC2VRC8</accession>
<evidence type="ECO:0000313" key="2">
    <source>
        <dbReference type="Proteomes" id="UP001241377"/>
    </source>
</evidence>
<name>A0ACC2VRC8_9TREE</name>
<dbReference type="Proteomes" id="UP001241377">
    <property type="component" value="Unassembled WGS sequence"/>
</dbReference>
<sequence length="423" mass="48579">MAVFSSLSTFFKRNRRKLLIATGLSLTAYYLVHQFVIKKFRDFQKSLKQELFVKEQIRRRFIQTQNDCYLTLLALLPVLSQPIVAHLPSETITQALKLKKAPLANAQLELVSDSLLTTDNLSLHQSANESLDLSTYVNMSKTDLWKLLKIKTIARWLTLIYSLSGLMLITRLQLNILARRSYLESAIAMAGGTVDEDMSLDYYMEQSYLSLSWWLLNKGWRTMADVLEAAVIKHFDVVNARTELTIDQFDELIALVIKDVNFNHQRLIIESIFPTSYDSLVETLINTNPDLIRELDQPESVFLKLVNETNFFVDDGMFLQIFYRMVNHSRSTLANNLWVALDPDFLLTMEQHAKIAEIGDLPSKKFKLASFLAQVSVQSGIICDNNNLHEEYNEELSGNIYINSLNELEELDEFSAGIYSNFE</sequence>
<organism evidence="1 2">
    <name type="scientific">Naganishia cerealis</name>
    <dbReference type="NCBI Taxonomy" id="610337"/>
    <lineage>
        <taxon>Eukaryota</taxon>
        <taxon>Fungi</taxon>
        <taxon>Dikarya</taxon>
        <taxon>Basidiomycota</taxon>
        <taxon>Agaricomycotina</taxon>
        <taxon>Tremellomycetes</taxon>
        <taxon>Filobasidiales</taxon>
        <taxon>Filobasidiaceae</taxon>
        <taxon>Naganishia</taxon>
    </lineage>
</organism>
<keyword evidence="2" id="KW-1185">Reference proteome</keyword>
<comment type="caution">
    <text evidence="1">The sequence shown here is derived from an EMBL/GenBank/DDBJ whole genome shotgun (WGS) entry which is preliminary data.</text>
</comment>
<gene>
    <name evidence="1" type="ORF">QFC19_005112</name>
</gene>
<evidence type="ECO:0000313" key="1">
    <source>
        <dbReference type="EMBL" id="KAJ9101615.1"/>
    </source>
</evidence>